<evidence type="ECO:0000259" key="3">
    <source>
        <dbReference type="PROSITE" id="PS50222"/>
    </source>
</evidence>
<accession>A0A7S3A5W0</accession>
<evidence type="ECO:0000313" key="4">
    <source>
        <dbReference type="EMBL" id="CAE0059804.1"/>
    </source>
</evidence>
<dbReference type="InterPro" id="IPR018247">
    <property type="entry name" value="EF_Hand_1_Ca_BS"/>
</dbReference>
<dbReference type="PROSITE" id="PS50222">
    <property type="entry name" value="EF_HAND_2"/>
    <property type="match status" value="3"/>
</dbReference>
<feature type="domain" description="EF-hand" evidence="3">
    <location>
        <begin position="89"/>
        <end position="124"/>
    </location>
</feature>
<proteinExistence type="predicted"/>
<reference evidence="4" key="1">
    <citation type="submission" date="2021-01" db="EMBL/GenBank/DDBJ databases">
        <authorList>
            <person name="Corre E."/>
            <person name="Pelletier E."/>
            <person name="Niang G."/>
            <person name="Scheremetjew M."/>
            <person name="Finn R."/>
            <person name="Kale V."/>
            <person name="Holt S."/>
            <person name="Cochrane G."/>
            <person name="Meng A."/>
            <person name="Brown T."/>
            <person name="Cohen L."/>
        </authorList>
    </citation>
    <scope>NUCLEOTIDE SEQUENCE</scope>
    <source>
        <strain evidence="4">CCMP 769</strain>
    </source>
</reference>
<dbReference type="EMBL" id="HBHW01036288">
    <property type="protein sequence ID" value="CAE0059804.1"/>
    <property type="molecule type" value="Transcribed_RNA"/>
</dbReference>
<dbReference type="InterPro" id="IPR011992">
    <property type="entry name" value="EF-hand-dom_pair"/>
</dbReference>
<dbReference type="Gene3D" id="1.10.238.10">
    <property type="entry name" value="EF-hand"/>
    <property type="match status" value="2"/>
</dbReference>
<name>A0A7S3A5W0_9RHOD</name>
<feature type="domain" description="EF-hand" evidence="3">
    <location>
        <begin position="13"/>
        <end position="48"/>
    </location>
</feature>
<gene>
    <name evidence="4" type="ORF">RMAR00112_LOCUS27869</name>
</gene>
<sequence>MADIESHFELPEGYEDEMFEAFELFDKNADGFIDFKEMKLLLRSLGLRVNNHEARNVFGDADVSGTGRIDFDSFRMAMAKDLQKREALESKLEHKIAFTLMDTDKTGSLSFANIREAADRVGEVITDEQIDEMIADAAGKGATTVSFQEYSNLMVRAHEKEDKSSSLTLFLPYWKGLT</sequence>
<dbReference type="PANTHER" id="PTHR23048">
    <property type="entry name" value="MYOSIN LIGHT CHAIN 1, 3"/>
    <property type="match status" value="1"/>
</dbReference>
<dbReference type="PANTHER" id="PTHR23048:SF59">
    <property type="entry name" value="EF-HAND SUPERFAMILY PROTEIN"/>
    <property type="match status" value="1"/>
</dbReference>
<keyword evidence="2" id="KW-0106">Calcium</keyword>
<dbReference type="FunFam" id="1.10.238.10:FF:000178">
    <property type="entry name" value="Calmodulin-2 A"/>
    <property type="match status" value="1"/>
</dbReference>
<dbReference type="Pfam" id="PF13499">
    <property type="entry name" value="EF-hand_7"/>
    <property type="match status" value="1"/>
</dbReference>
<dbReference type="AlphaFoldDB" id="A0A7S3A5W0"/>
<dbReference type="PROSITE" id="PS00018">
    <property type="entry name" value="EF_HAND_1"/>
    <property type="match status" value="1"/>
</dbReference>
<dbReference type="SMART" id="SM00054">
    <property type="entry name" value="EFh"/>
    <property type="match status" value="3"/>
</dbReference>
<evidence type="ECO:0000256" key="1">
    <source>
        <dbReference type="ARBA" id="ARBA00022737"/>
    </source>
</evidence>
<organism evidence="4">
    <name type="scientific">Rhodosorus marinus</name>
    <dbReference type="NCBI Taxonomy" id="101924"/>
    <lineage>
        <taxon>Eukaryota</taxon>
        <taxon>Rhodophyta</taxon>
        <taxon>Stylonematophyceae</taxon>
        <taxon>Stylonematales</taxon>
        <taxon>Stylonemataceae</taxon>
        <taxon>Rhodosorus</taxon>
    </lineage>
</organism>
<feature type="domain" description="EF-hand" evidence="3">
    <location>
        <begin position="49"/>
        <end position="84"/>
    </location>
</feature>
<evidence type="ECO:0000256" key="2">
    <source>
        <dbReference type="ARBA" id="ARBA00022837"/>
    </source>
</evidence>
<dbReference type="InterPro" id="IPR002048">
    <property type="entry name" value="EF_hand_dom"/>
</dbReference>
<dbReference type="CDD" id="cd00051">
    <property type="entry name" value="EFh"/>
    <property type="match status" value="1"/>
</dbReference>
<keyword evidence="1" id="KW-0677">Repeat</keyword>
<dbReference type="GO" id="GO:0016460">
    <property type="term" value="C:myosin II complex"/>
    <property type="evidence" value="ECO:0007669"/>
    <property type="project" value="TreeGrafter"/>
</dbReference>
<dbReference type="InterPro" id="IPR050230">
    <property type="entry name" value="CALM/Myosin/TropC-like"/>
</dbReference>
<dbReference type="SUPFAM" id="SSF47473">
    <property type="entry name" value="EF-hand"/>
    <property type="match status" value="1"/>
</dbReference>
<protein>
    <recommendedName>
        <fullName evidence="3">EF-hand domain-containing protein</fullName>
    </recommendedName>
</protein>
<dbReference type="GO" id="GO:0005509">
    <property type="term" value="F:calcium ion binding"/>
    <property type="evidence" value="ECO:0007669"/>
    <property type="project" value="InterPro"/>
</dbReference>